<dbReference type="RefSeq" id="WP_002586913.1">
    <property type="nucleotide sequence ID" value="NZ_KB851038.1"/>
</dbReference>
<dbReference type="AlphaFoldDB" id="R0D379"/>
<gene>
    <name evidence="1" type="ORF">HMPREF1083_02839</name>
</gene>
<dbReference type="PATRIC" id="fig|999406.3.peg.3050"/>
<dbReference type="EMBL" id="AGYL01000023">
    <property type="protein sequence ID" value="ENZ63537.1"/>
    <property type="molecule type" value="Genomic_DNA"/>
</dbReference>
<organism evidence="1 2">
    <name type="scientific">[Clostridium] clostridioforme 90A6</name>
    <dbReference type="NCBI Taxonomy" id="999406"/>
    <lineage>
        <taxon>Bacteria</taxon>
        <taxon>Bacillati</taxon>
        <taxon>Bacillota</taxon>
        <taxon>Clostridia</taxon>
        <taxon>Lachnospirales</taxon>
        <taxon>Lachnospiraceae</taxon>
        <taxon>Enterocloster</taxon>
    </lineage>
</organism>
<evidence type="ECO:0000313" key="1">
    <source>
        <dbReference type="EMBL" id="ENZ63537.1"/>
    </source>
</evidence>
<evidence type="ECO:0000313" key="2">
    <source>
        <dbReference type="Proteomes" id="UP000013180"/>
    </source>
</evidence>
<keyword evidence="2" id="KW-1185">Reference proteome</keyword>
<sequence>MTDSEPTRAGYGTGAGRARTWMREEVRPVKQTEALEEVARLAAREALKEHEKQLRREKRIKVFQNTKKLMENYNRICQSVEEGVAELSDMDNGDELEEFTEEDIFINSILKSKLRSIVMIGHIDKCLKLLEDEECRKNTHEKYLAFKYFYLDGMTYESIAEIYGYGERTARRWITELTGILSVYLFGADALMLD</sequence>
<accession>R0D379</accession>
<protein>
    <submittedName>
        <fullName evidence="1">Uncharacterized protein</fullName>
    </submittedName>
</protein>
<comment type="caution">
    <text evidence="1">The sequence shown here is derived from an EMBL/GenBank/DDBJ whole genome shotgun (WGS) entry which is preliminary data.</text>
</comment>
<name>R0D379_9FIRM</name>
<dbReference type="HOGENOM" id="CLU_097117_2_0_9"/>
<dbReference type="Proteomes" id="UP000013180">
    <property type="component" value="Unassembled WGS sequence"/>
</dbReference>
<reference evidence="1" key="1">
    <citation type="submission" date="2013-01" db="EMBL/GenBank/DDBJ databases">
        <title>The Genome Sequence of Clostridium clostridioforme 90A6.</title>
        <authorList>
            <consortium name="The Broad Institute Genome Sequencing Platform"/>
            <person name="Earl A."/>
            <person name="Ward D."/>
            <person name="Feldgarden M."/>
            <person name="Gevers D."/>
            <person name="Courvalin P."/>
            <person name="Lambert T."/>
            <person name="Walker B."/>
            <person name="Young S.K."/>
            <person name="Zeng Q."/>
            <person name="Gargeya S."/>
            <person name="Fitzgerald M."/>
            <person name="Haas B."/>
            <person name="Abouelleil A."/>
            <person name="Alvarado L."/>
            <person name="Arachchi H.M."/>
            <person name="Berlin A.M."/>
            <person name="Chapman S.B."/>
            <person name="Dewar J."/>
            <person name="Goldberg J."/>
            <person name="Griggs A."/>
            <person name="Gujja S."/>
            <person name="Hansen M."/>
            <person name="Howarth C."/>
            <person name="Imamovic A."/>
            <person name="Larimer J."/>
            <person name="McCowan C."/>
            <person name="Murphy C."/>
            <person name="Neiman D."/>
            <person name="Pearson M."/>
            <person name="Priest M."/>
            <person name="Roberts A."/>
            <person name="Saif S."/>
            <person name="Shea T."/>
            <person name="Sisk P."/>
            <person name="Sykes S."/>
            <person name="Wortman J."/>
            <person name="Nusbaum C."/>
            <person name="Birren B."/>
        </authorList>
    </citation>
    <scope>NUCLEOTIDE SEQUENCE [LARGE SCALE GENOMIC DNA]</scope>
    <source>
        <strain evidence="1">90A6</strain>
    </source>
</reference>
<proteinExistence type="predicted"/>